<dbReference type="GeneID" id="60420958"/>
<feature type="compositionally biased region" description="Low complexity" evidence="1">
    <location>
        <begin position="232"/>
        <end position="248"/>
    </location>
</feature>
<gene>
    <name evidence="2" type="ORF">NMY3_00820</name>
</gene>
<sequence length="324" mass="34701">MIKRLGIIFSGLLILLLLSNISYNANIQVLAQQNTTSASTTNTSVPIASDTVSNITKLTGGVKIISPDKGDLVPLNSNNSLVIKGVSKDNVTSDCDVSVIINNVKPYQKVKPTGSQGDSDYSNWQYTVSSNYTNINEGSNKITSKILCLEGPQTLQAYYSVNVTASNFTQAQLSSYNTMLESSNSTNTGNMSQVSGGLQPFAQIQQFNQDTGNGPICCKIAGSSPGQVSASTTGTDVPATDATDTATTNDDEEIEEDNSDDNSNRNDEDNNDDNNNDDNSNRNDEDNNDDNNNDDNNNDNDNGGSIMDSVEDTIRDSGIDFSFD</sequence>
<evidence type="ECO:0000313" key="2">
    <source>
        <dbReference type="EMBL" id="ALI35029.1"/>
    </source>
</evidence>
<feature type="compositionally biased region" description="Acidic residues" evidence="1">
    <location>
        <begin position="286"/>
        <end position="298"/>
    </location>
</feature>
<dbReference type="EMBL" id="CP012850">
    <property type="protein sequence ID" value="ALI35029.1"/>
    <property type="molecule type" value="Genomic_DNA"/>
</dbReference>
<dbReference type="AlphaFoldDB" id="A0A654LXF0"/>
<dbReference type="Proteomes" id="UP000058925">
    <property type="component" value="Chromosome"/>
</dbReference>
<keyword evidence="3" id="KW-1185">Reference proteome</keyword>
<dbReference type="OrthoDB" id="12012at2157"/>
<dbReference type="KEGG" id="taa:NMY3_00820"/>
<protein>
    <submittedName>
        <fullName evidence="2">Uncharacterized protein</fullName>
    </submittedName>
</protein>
<feature type="compositionally biased region" description="Acidic residues" evidence="1">
    <location>
        <begin position="249"/>
        <end position="260"/>
    </location>
</feature>
<organism evidence="2 3">
    <name type="scientific">Candidatus Nitrosocosmicus oleophilus</name>
    <dbReference type="NCBI Taxonomy" id="1353260"/>
    <lineage>
        <taxon>Archaea</taxon>
        <taxon>Nitrososphaerota</taxon>
        <taxon>Nitrososphaeria</taxon>
        <taxon>Nitrososphaerales</taxon>
        <taxon>Nitrososphaeraceae</taxon>
        <taxon>Candidatus Nitrosocosmicus</taxon>
    </lineage>
</organism>
<accession>A0A654LXF0</accession>
<proteinExistence type="predicted"/>
<name>A0A654LXF0_9ARCH</name>
<evidence type="ECO:0000256" key="1">
    <source>
        <dbReference type="SAM" id="MobiDB-lite"/>
    </source>
</evidence>
<dbReference type="RefSeq" id="WP_196817581.1">
    <property type="nucleotide sequence ID" value="NZ_CP012850.1"/>
</dbReference>
<evidence type="ECO:0000313" key="3">
    <source>
        <dbReference type="Proteomes" id="UP000058925"/>
    </source>
</evidence>
<feature type="region of interest" description="Disordered" evidence="1">
    <location>
        <begin position="223"/>
        <end position="324"/>
    </location>
</feature>
<reference evidence="3" key="1">
    <citation type="submission" date="2015-10" db="EMBL/GenBank/DDBJ databases">
        <title>Niche specialization of a soil ammonia-oxidizing archaeon, Candidatus Nitrosocosmicus oleophilus.</title>
        <authorList>
            <person name="Jung M.-Y."/>
            <person name="Rhee S.-K."/>
        </authorList>
    </citation>
    <scope>NUCLEOTIDE SEQUENCE [LARGE SCALE GENOMIC DNA]</scope>
    <source>
        <strain evidence="3">MY3</strain>
    </source>
</reference>